<dbReference type="Pfam" id="PF01345">
    <property type="entry name" value="DUF11"/>
    <property type="match status" value="1"/>
</dbReference>
<feature type="region of interest" description="Disordered" evidence="4">
    <location>
        <begin position="845"/>
        <end position="869"/>
    </location>
</feature>
<gene>
    <name evidence="10" type="ORF">J1836_010200</name>
    <name evidence="9" type="ORF">J1836_14820</name>
</gene>
<dbReference type="SUPFAM" id="SSF49313">
    <property type="entry name" value="Cadherin-like"/>
    <property type="match status" value="3"/>
</dbReference>
<dbReference type="SUPFAM" id="SSF51126">
    <property type="entry name" value="Pectin lyase-like"/>
    <property type="match status" value="1"/>
</dbReference>
<dbReference type="Pfam" id="PF13229">
    <property type="entry name" value="Beta_helix"/>
    <property type="match status" value="1"/>
</dbReference>
<evidence type="ECO:0000256" key="3">
    <source>
        <dbReference type="ARBA" id="ARBA00022729"/>
    </source>
</evidence>
<keyword evidence="11" id="KW-1185">Reference proteome</keyword>
<feature type="domain" description="DUF11" evidence="6">
    <location>
        <begin position="759"/>
        <end position="866"/>
    </location>
</feature>
<feature type="domain" description="Pel9A-like right handed beta-helix region" evidence="8">
    <location>
        <begin position="23"/>
        <end position="67"/>
    </location>
</feature>
<organism evidence="10">
    <name type="scientific">Thiothrix fructosivorans</name>
    <dbReference type="NCBI Taxonomy" id="111770"/>
    <lineage>
        <taxon>Bacteria</taxon>
        <taxon>Pseudomonadati</taxon>
        <taxon>Pseudomonadota</taxon>
        <taxon>Gammaproteobacteria</taxon>
        <taxon>Thiotrichales</taxon>
        <taxon>Thiotrichaceae</taxon>
        <taxon>Thiothrix</taxon>
    </lineage>
</organism>
<dbReference type="Proteomes" id="UP000664466">
    <property type="component" value="Unassembled WGS sequence"/>
</dbReference>
<dbReference type="GO" id="GO:0016837">
    <property type="term" value="F:carbon-oxygen lyase activity, acting on polysaccharides"/>
    <property type="evidence" value="ECO:0007669"/>
    <property type="project" value="TreeGrafter"/>
</dbReference>
<dbReference type="InterPro" id="IPR011050">
    <property type="entry name" value="Pectin_lyase_fold/virulence"/>
</dbReference>
<dbReference type="Pfam" id="PF22842">
    <property type="entry name" value="Pel9A-like_beta_helix"/>
    <property type="match status" value="1"/>
</dbReference>
<dbReference type="GO" id="GO:0016020">
    <property type="term" value="C:membrane"/>
    <property type="evidence" value="ECO:0007669"/>
    <property type="project" value="InterPro"/>
</dbReference>
<dbReference type="EMBL" id="CP072748">
    <property type="protein sequence ID" value="QTX12662.1"/>
    <property type="molecule type" value="Genomic_DNA"/>
</dbReference>
<dbReference type="Pfam" id="PF05345">
    <property type="entry name" value="He_PIG"/>
    <property type="match status" value="3"/>
</dbReference>
<dbReference type="InterPro" id="IPR001434">
    <property type="entry name" value="OmcB-like_DUF11"/>
</dbReference>
<dbReference type="SMART" id="SM00710">
    <property type="entry name" value="PbH1"/>
    <property type="match status" value="8"/>
</dbReference>
<dbReference type="AlphaFoldDB" id="A0A8B0SUP1"/>
<dbReference type="InterPro" id="IPR059226">
    <property type="entry name" value="Choice_anch_Q_dom"/>
</dbReference>
<feature type="domain" description="Right handed beta helix" evidence="7">
    <location>
        <begin position="126"/>
        <end position="250"/>
    </location>
</feature>
<dbReference type="InterPro" id="IPR013783">
    <property type="entry name" value="Ig-like_fold"/>
</dbReference>
<reference evidence="10" key="2">
    <citation type="submission" date="2021-04" db="EMBL/GenBank/DDBJ databases">
        <title>Complete Genome and methylome analysis of Thiothrix fructosivorans ATCC 49748.</title>
        <authorList>
            <person name="Fomenkov A."/>
            <person name="Sun L."/>
            <person name="Vincze T."/>
            <person name="Grabovich M.Y."/>
            <person name="Roberts R.J."/>
        </authorList>
    </citation>
    <scope>NUCLEOTIDE SEQUENCE</scope>
    <source>
        <strain evidence="10">ATCC 49748</strain>
    </source>
</reference>
<evidence type="ECO:0000313" key="11">
    <source>
        <dbReference type="Proteomes" id="UP000664466"/>
    </source>
</evidence>
<proteinExistence type="predicted"/>
<accession>A0A8B0SUP1</accession>
<dbReference type="InterPro" id="IPR006626">
    <property type="entry name" value="PbH1"/>
</dbReference>
<evidence type="ECO:0000256" key="1">
    <source>
        <dbReference type="ARBA" id="ARBA00004613"/>
    </source>
</evidence>
<dbReference type="InterPro" id="IPR052052">
    <property type="entry name" value="Polysaccharide_Lyase_9"/>
</dbReference>
<dbReference type="GO" id="GO:0005509">
    <property type="term" value="F:calcium ion binding"/>
    <property type="evidence" value="ECO:0007669"/>
    <property type="project" value="InterPro"/>
</dbReference>
<evidence type="ECO:0000256" key="5">
    <source>
        <dbReference type="SAM" id="SignalP"/>
    </source>
</evidence>
<sequence>MKPHLWLYASIPLLLAAQASHAANYYVATTGNDTNAGTEAAPFKTIQKAANIVNAGDTVYIRGGTYNGLVLVTKSGTAGNPITFTNYAGETPVLDATGKTSADYWNGVFTIRGTATSKTSHVRVSGLKIQNNTANNGFGISCYYCADSEIRNNKTYNTRISGIVVGYGDRVVVDGNDIEKANNTGEQENLSILRESSFVTVTNNVVHDNGNDSGGGEGIDIKQGSHDVLVQGNTVYNNTKVGIYVESWDKLTYNIVVDRNKIYSIGKSGVALGSECGGPLRNVTISNNLIYNNTRHGVNVGIWGDLFGQCGSPAPTPGNINGVKIVNNTIVGNGQNGINYTRDAGLPVHPEFGNIYIANNLIHDNGHKTLNFPGCPISHNAHAEVVSHYTIENNLLNGTSGKPRCDWGSEMLGTNPLLAAPQLVSATDFHLTASSPAIDAGTANHAPDHDYDGLVRPMNGLWDLGAYEFSGQPPALNINTTSLPQGTVGTSYSVQANASGGSAPYTWHVAGGVLPNGLSLSATGLINGTPSVAGTTNLTLGVTDANGALDTQALNLVINAALPPSLPDITTTSLTAGTVKTAYNATLGASNGTSPYKWSISSGKLPTGLKLSTAGVISGTPSAAGTFGFSIKVTDSKSLSDTQALNLVINAALPPSLPDITTTSLTAGTVKTAYNATLGASNGTSPYKWSISSGKLPTGLKLSTAGVISGTPSAAGTFGFSIKVTDSKSLSDTQAFSLVINAAPPPPTGNADIALTTFKATAASVTKGSSAGFNFVLKNNGNDVAKNARFVLPMPANTTWVSGGAAECVPSATEVVCSFGDLAKSESRNRYIYLRPAVAGSFTVTGKTTSDTGDSTPSNNSKTVTLTVK</sequence>
<dbReference type="EMBL" id="JAFMPM010000008">
    <property type="protein sequence ID" value="MBO0614180.1"/>
    <property type="molecule type" value="Genomic_DNA"/>
</dbReference>
<dbReference type="PANTHER" id="PTHR40088:SF2">
    <property type="entry name" value="SECRETED SUGAR HYDROLASE"/>
    <property type="match status" value="1"/>
</dbReference>
<evidence type="ECO:0000256" key="2">
    <source>
        <dbReference type="ARBA" id="ARBA00022525"/>
    </source>
</evidence>
<evidence type="ECO:0000313" key="10">
    <source>
        <dbReference type="EMBL" id="QTX12662.1"/>
    </source>
</evidence>
<keyword evidence="2" id="KW-0964">Secreted</keyword>
<feature type="signal peptide" evidence="5">
    <location>
        <begin position="1"/>
        <end position="22"/>
    </location>
</feature>
<feature type="compositionally biased region" description="Low complexity" evidence="4">
    <location>
        <begin position="845"/>
        <end position="861"/>
    </location>
</feature>
<dbReference type="InterPro" id="IPR012334">
    <property type="entry name" value="Pectin_lyas_fold"/>
</dbReference>
<reference evidence="9 11" key="1">
    <citation type="submission" date="2021-03" db="EMBL/GenBank/DDBJ databases">
        <title>Draft genome and methylome analysis of Thiotrix fructosivoruns ATCC 49748.</title>
        <authorList>
            <person name="Fomenkov A."/>
            <person name="Grabovich M.Y."/>
            <person name="Roberts R.J."/>
        </authorList>
    </citation>
    <scope>NUCLEOTIDE SEQUENCE [LARGE SCALE GENOMIC DNA]</scope>
    <source>
        <strain evidence="9 11">ATCC 49748</strain>
    </source>
</reference>
<dbReference type="Gene3D" id="2.60.40.10">
    <property type="entry name" value="Immunoglobulins"/>
    <property type="match status" value="3"/>
</dbReference>
<dbReference type="InterPro" id="IPR039448">
    <property type="entry name" value="Beta_helix"/>
</dbReference>
<evidence type="ECO:0000259" key="6">
    <source>
        <dbReference type="Pfam" id="PF01345"/>
    </source>
</evidence>
<evidence type="ECO:0000259" key="7">
    <source>
        <dbReference type="Pfam" id="PF13229"/>
    </source>
</evidence>
<comment type="subcellular location">
    <subcellularLocation>
        <location evidence="1">Secreted</location>
    </subcellularLocation>
</comment>
<feature type="chain" id="PRO_5032738011" evidence="5">
    <location>
        <begin position="23"/>
        <end position="869"/>
    </location>
</feature>
<dbReference type="InterPro" id="IPR053868">
    <property type="entry name" value="Pel9A-like_beta_helix"/>
</dbReference>
<dbReference type="Gene3D" id="2.160.20.10">
    <property type="entry name" value="Single-stranded right-handed beta-helix, Pectin lyase-like"/>
    <property type="match status" value="1"/>
</dbReference>
<name>A0A8B0SUP1_9GAMM</name>
<evidence type="ECO:0000259" key="8">
    <source>
        <dbReference type="Pfam" id="PF22842"/>
    </source>
</evidence>
<dbReference type="PANTHER" id="PTHR40088">
    <property type="entry name" value="PECTATE LYASE (EUROFUNG)"/>
    <property type="match status" value="1"/>
</dbReference>
<evidence type="ECO:0000256" key="4">
    <source>
        <dbReference type="SAM" id="MobiDB-lite"/>
    </source>
</evidence>
<dbReference type="NCBIfam" id="NF041518">
    <property type="entry name" value="choice_anch_Q"/>
    <property type="match status" value="1"/>
</dbReference>
<protein>
    <submittedName>
        <fullName evidence="10">Right-handed parallel beta-helix repeat-containing protein</fullName>
    </submittedName>
</protein>
<dbReference type="InterPro" id="IPR015919">
    <property type="entry name" value="Cadherin-like_sf"/>
</dbReference>
<dbReference type="RefSeq" id="WP_207251930.1">
    <property type="nucleotide sequence ID" value="NZ_JAFMPM010000008.1"/>
</dbReference>
<evidence type="ECO:0000313" key="9">
    <source>
        <dbReference type="EMBL" id="MBO0614180.1"/>
    </source>
</evidence>
<dbReference type="GO" id="GO:0005576">
    <property type="term" value="C:extracellular region"/>
    <property type="evidence" value="ECO:0007669"/>
    <property type="project" value="UniProtKB-SubCell"/>
</dbReference>
<keyword evidence="3 5" id="KW-0732">Signal</keyword>